<accession>A0ABR5YC73</accession>
<evidence type="ECO:0000313" key="3">
    <source>
        <dbReference type="EMBL" id="KZE12312.1"/>
    </source>
</evidence>
<name>A0ABR5YC73_9SPHN</name>
<evidence type="ECO:0000256" key="1">
    <source>
        <dbReference type="ARBA" id="ARBA00009129"/>
    </source>
</evidence>
<protein>
    <submittedName>
        <fullName evidence="3">General stress protein CsbD</fullName>
    </submittedName>
</protein>
<dbReference type="RefSeq" id="WP_066691161.1">
    <property type="nucleotide sequence ID" value="NZ_CP117028.1"/>
</dbReference>
<gene>
    <name evidence="3" type="ORF">AVT10_16210</name>
</gene>
<dbReference type="InterPro" id="IPR008462">
    <property type="entry name" value="CsbD"/>
</dbReference>
<dbReference type="Gene3D" id="1.10.1470.10">
    <property type="entry name" value="YjbJ"/>
    <property type="match status" value="1"/>
</dbReference>
<evidence type="ECO:0000259" key="2">
    <source>
        <dbReference type="Pfam" id="PF05532"/>
    </source>
</evidence>
<dbReference type="InterPro" id="IPR036629">
    <property type="entry name" value="YjbJ_sf"/>
</dbReference>
<dbReference type="SUPFAM" id="SSF69047">
    <property type="entry name" value="Hypothetical protein YjbJ"/>
    <property type="match status" value="1"/>
</dbReference>
<sequence>MNIDTLNGAATDLGGKLKEGIGAATGNDKLRGQGKADQLGGTVQKTYGDAKDAFETTVRPLIDQARQFARERPFLAATLAGVAAIAVVNTLRGE</sequence>
<comment type="similarity">
    <text evidence="1">Belongs to the UPF0337 (CsbD) family.</text>
</comment>
<proteinExistence type="inferred from homology"/>
<organism evidence="3 4">
    <name type="scientific">Sphingomonas hankookensis</name>
    <dbReference type="NCBI Taxonomy" id="563996"/>
    <lineage>
        <taxon>Bacteria</taxon>
        <taxon>Pseudomonadati</taxon>
        <taxon>Pseudomonadota</taxon>
        <taxon>Alphaproteobacteria</taxon>
        <taxon>Sphingomonadales</taxon>
        <taxon>Sphingomonadaceae</taxon>
        <taxon>Sphingomonas</taxon>
    </lineage>
</organism>
<dbReference type="EMBL" id="LQQO01000027">
    <property type="protein sequence ID" value="KZE12312.1"/>
    <property type="molecule type" value="Genomic_DNA"/>
</dbReference>
<keyword evidence="4" id="KW-1185">Reference proteome</keyword>
<comment type="caution">
    <text evidence="3">The sequence shown here is derived from an EMBL/GenBank/DDBJ whole genome shotgun (WGS) entry which is preliminary data.</text>
</comment>
<feature type="domain" description="CsbD-like" evidence="2">
    <location>
        <begin position="4"/>
        <end position="55"/>
    </location>
</feature>
<dbReference type="Proteomes" id="UP000076609">
    <property type="component" value="Unassembled WGS sequence"/>
</dbReference>
<dbReference type="Pfam" id="PF05532">
    <property type="entry name" value="CsbD"/>
    <property type="match status" value="1"/>
</dbReference>
<evidence type="ECO:0000313" key="4">
    <source>
        <dbReference type="Proteomes" id="UP000076609"/>
    </source>
</evidence>
<reference evidence="4" key="1">
    <citation type="submission" date="2016-01" db="EMBL/GenBank/DDBJ databases">
        <title>Draft genome of Chromobacterium sp. F49.</title>
        <authorList>
            <person name="Hong K.W."/>
        </authorList>
    </citation>
    <scope>NUCLEOTIDE SEQUENCE [LARGE SCALE GENOMIC DNA]</scope>
    <source>
        <strain evidence="4">CN3</strain>
    </source>
</reference>